<evidence type="ECO:0000256" key="5">
    <source>
        <dbReference type="ARBA" id="ARBA00022691"/>
    </source>
</evidence>
<dbReference type="EMBL" id="JABZEC010000003">
    <property type="protein sequence ID" value="NVY96347.1"/>
    <property type="molecule type" value="Genomic_DNA"/>
</dbReference>
<comment type="caution">
    <text evidence="11">The sequence shown here is derived from an EMBL/GenBank/DDBJ whole genome shotgun (WGS) entry which is preliminary data.</text>
</comment>
<dbReference type="PROSITE" id="PS51689">
    <property type="entry name" value="SAM_RNA_A_N6_MT"/>
    <property type="match status" value="1"/>
</dbReference>
<dbReference type="GO" id="GO:0052910">
    <property type="term" value="F:23S rRNA (adenine(2085)-N(6))-dimethyltransferase activity"/>
    <property type="evidence" value="ECO:0007669"/>
    <property type="project" value="UniProtKB-EC"/>
</dbReference>
<evidence type="ECO:0000256" key="2">
    <source>
        <dbReference type="ARBA" id="ARBA00022552"/>
    </source>
</evidence>
<dbReference type="EC" id="2.1.1.182" evidence="8"/>
<dbReference type="InterPro" id="IPR020596">
    <property type="entry name" value="rRNA_Ade_Mease_Trfase_CS"/>
</dbReference>
<evidence type="ECO:0000313" key="12">
    <source>
        <dbReference type="Proteomes" id="UP000563523"/>
    </source>
</evidence>
<dbReference type="PANTHER" id="PTHR11727">
    <property type="entry name" value="DIMETHYLADENOSINE TRANSFERASE"/>
    <property type="match status" value="1"/>
</dbReference>
<evidence type="ECO:0000256" key="7">
    <source>
        <dbReference type="ARBA" id="ARBA00049167"/>
    </source>
</evidence>
<keyword evidence="4 8" id="KW-0808">Transferase</keyword>
<dbReference type="PANTHER" id="PTHR11727:SF7">
    <property type="entry name" value="DIMETHYLADENOSINE TRANSFERASE-RELATED"/>
    <property type="match status" value="1"/>
</dbReference>
<feature type="binding site" evidence="8 9">
    <location>
        <position position="105"/>
    </location>
    <ligand>
        <name>S-adenosyl-L-methionine</name>
        <dbReference type="ChEBI" id="CHEBI:59789"/>
    </ligand>
</feature>
<dbReference type="GO" id="GO:0003723">
    <property type="term" value="F:RNA binding"/>
    <property type="evidence" value="ECO:0007669"/>
    <property type="project" value="UniProtKB-UniRule"/>
</dbReference>
<comment type="subcellular location">
    <subcellularLocation>
        <location evidence="8">Cytoplasm</location>
    </subcellularLocation>
</comment>
<dbReference type="SUPFAM" id="SSF53335">
    <property type="entry name" value="S-adenosyl-L-methionine-dependent methyltransferases"/>
    <property type="match status" value="1"/>
</dbReference>
<evidence type="ECO:0000256" key="6">
    <source>
        <dbReference type="ARBA" id="ARBA00022884"/>
    </source>
</evidence>
<dbReference type="NCBIfam" id="TIGR00755">
    <property type="entry name" value="ksgA"/>
    <property type="match status" value="1"/>
</dbReference>
<comment type="catalytic activity">
    <reaction evidence="7">
        <text>adenosine(2085) in 23S rRNA + 2 S-adenosyl-L-methionine = N(6)-dimethyladenosine(2085) in 23S rRNA + 2 S-adenosyl-L-homocysteine + 2 H(+)</text>
        <dbReference type="Rhea" id="RHEA:42784"/>
        <dbReference type="Rhea" id="RHEA-COMP:10237"/>
        <dbReference type="Rhea" id="RHEA-COMP:10238"/>
        <dbReference type="ChEBI" id="CHEBI:15378"/>
        <dbReference type="ChEBI" id="CHEBI:57856"/>
        <dbReference type="ChEBI" id="CHEBI:59789"/>
        <dbReference type="ChEBI" id="CHEBI:74411"/>
        <dbReference type="ChEBI" id="CHEBI:74493"/>
        <dbReference type="EC" id="2.1.1.184"/>
    </reaction>
</comment>
<dbReference type="Pfam" id="PF00398">
    <property type="entry name" value="RrnaAD"/>
    <property type="match status" value="1"/>
</dbReference>
<keyword evidence="1 8" id="KW-0963">Cytoplasm</keyword>
<evidence type="ECO:0000259" key="10">
    <source>
        <dbReference type="SMART" id="SM00650"/>
    </source>
</evidence>
<evidence type="ECO:0000256" key="9">
    <source>
        <dbReference type="PROSITE-ProRule" id="PRU01026"/>
    </source>
</evidence>
<feature type="binding site" evidence="8 9">
    <location>
        <position position="80"/>
    </location>
    <ligand>
        <name>S-adenosyl-L-methionine</name>
        <dbReference type="ChEBI" id="CHEBI:59789"/>
    </ligand>
</feature>
<feature type="binding site" evidence="8 9">
    <location>
        <position position="34"/>
    </location>
    <ligand>
        <name>S-adenosyl-L-methionine</name>
        <dbReference type="ChEBI" id="CHEBI:59789"/>
    </ligand>
</feature>
<dbReference type="RefSeq" id="WP_176942510.1">
    <property type="nucleotide sequence ID" value="NZ_JABZEC010000003.1"/>
</dbReference>
<feature type="binding site" evidence="8 9">
    <location>
        <position position="130"/>
    </location>
    <ligand>
        <name>S-adenosyl-L-methionine</name>
        <dbReference type="ChEBI" id="CHEBI:59789"/>
    </ligand>
</feature>
<evidence type="ECO:0000256" key="3">
    <source>
        <dbReference type="ARBA" id="ARBA00022603"/>
    </source>
</evidence>
<comment type="function">
    <text evidence="8">Specifically dimethylates two adjacent adenosines (A1518 and A1519) in the loop of a conserved hairpin near the 3'-end of 16S rRNA in the 30S particle. May play a critical role in biogenesis of 30S subunits.</text>
</comment>
<keyword evidence="2 8" id="KW-0698">rRNA processing</keyword>
<keyword evidence="5 8" id="KW-0949">S-adenosyl-L-methionine</keyword>
<comment type="catalytic activity">
    <reaction evidence="8">
        <text>adenosine(1518)/adenosine(1519) in 16S rRNA + 4 S-adenosyl-L-methionine = N(6)-dimethyladenosine(1518)/N(6)-dimethyladenosine(1519) in 16S rRNA + 4 S-adenosyl-L-homocysteine + 4 H(+)</text>
        <dbReference type="Rhea" id="RHEA:19609"/>
        <dbReference type="Rhea" id="RHEA-COMP:10232"/>
        <dbReference type="Rhea" id="RHEA-COMP:10233"/>
        <dbReference type="ChEBI" id="CHEBI:15378"/>
        <dbReference type="ChEBI" id="CHEBI:57856"/>
        <dbReference type="ChEBI" id="CHEBI:59789"/>
        <dbReference type="ChEBI" id="CHEBI:74411"/>
        <dbReference type="ChEBI" id="CHEBI:74493"/>
        <dbReference type="EC" id="2.1.1.182"/>
    </reaction>
</comment>
<dbReference type="SMART" id="SM00650">
    <property type="entry name" value="rADc"/>
    <property type="match status" value="1"/>
</dbReference>
<organism evidence="11 12">
    <name type="scientific">Bombilactobacillus apium</name>
    <dbReference type="NCBI Taxonomy" id="2675299"/>
    <lineage>
        <taxon>Bacteria</taxon>
        <taxon>Bacillati</taxon>
        <taxon>Bacillota</taxon>
        <taxon>Bacilli</taxon>
        <taxon>Lactobacillales</taxon>
        <taxon>Lactobacillaceae</taxon>
        <taxon>Bombilactobacillus</taxon>
    </lineage>
</organism>
<dbReference type="InterPro" id="IPR023165">
    <property type="entry name" value="rRNA_Ade_diMease-like_C"/>
</dbReference>
<keyword evidence="12" id="KW-1185">Reference proteome</keyword>
<gene>
    <name evidence="8 11" type="primary">rsmA</name>
    <name evidence="8" type="synonym">ksgA</name>
    <name evidence="11" type="ORF">HU830_04060</name>
</gene>
<dbReference type="InterPro" id="IPR020598">
    <property type="entry name" value="rRNA_Ade_methylase_Trfase_N"/>
</dbReference>
<dbReference type="CDD" id="cd02440">
    <property type="entry name" value="AdoMet_MTases"/>
    <property type="match status" value="1"/>
</dbReference>
<accession>A0A850R684</accession>
<dbReference type="InterPro" id="IPR011530">
    <property type="entry name" value="rRNA_adenine_dimethylase"/>
</dbReference>
<comment type="similarity">
    <text evidence="8">Belongs to the class I-like SAM-binding methyltransferase superfamily. rRNA adenine N(6)-methyltransferase family. RsmA subfamily.</text>
</comment>
<dbReference type="GO" id="GO:0052908">
    <property type="term" value="F:16S rRNA (adenine(1518)-N(6)/adenine(1519)-N(6))-dimethyltransferase activity"/>
    <property type="evidence" value="ECO:0007669"/>
    <property type="project" value="UniProtKB-EC"/>
</dbReference>
<feature type="binding site" evidence="8 9">
    <location>
        <position position="32"/>
    </location>
    <ligand>
        <name>S-adenosyl-L-methionine</name>
        <dbReference type="ChEBI" id="CHEBI:59789"/>
    </ligand>
</feature>
<dbReference type="Proteomes" id="UP000563523">
    <property type="component" value="Unassembled WGS sequence"/>
</dbReference>
<sequence>MSVEKYDIADPIRTKAILERYHLQAKKSLGQNFLRSPEVIEEIVASAEIQPTDIVLEVGPGIGALTQQLAKVASQVYAFEIDQNLIPILEANLEDYDNLTLLNQDILKVDWRKFWQEQQLSGRTVKVVANLPYYITTPILLQLLTAPVKFTSFVLMMQKEVAQRLGAQPGHREYGSLSVAVQLRSQVEVVQTVPAQAFVPQPKVDSAVVRLRLESPWIKEISDFLQFQTFVQAVFRQKRKNLWNNLNVYLAGQAQVKPKLQAVFDALGYEHNVRAEQLALPELIALNQQIQTEFNL</sequence>
<evidence type="ECO:0000256" key="4">
    <source>
        <dbReference type="ARBA" id="ARBA00022679"/>
    </source>
</evidence>
<reference evidence="11 12" key="1">
    <citation type="submission" date="2020-06" db="EMBL/GenBank/DDBJ databases">
        <authorList>
            <person name="Kang J."/>
        </authorList>
    </citation>
    <scope>NUCLEOTIDE SEQUENCE [LARGE SCALE GENOMIC DNA]</scope>
    <source>
        <strain evidence="11 12">DCY120</strain>
    </source>
</reference>
<dbReference type="InterPro" id="IPR029063">
    <property type="entry name" value="SAM-dependent_MTases_sf"/>
</dbReference>
<dbReference type="Gene3D" id="1.10.8.100">
    <property type="entry name" value="Ribosomal RNA adenine dimethylase-like, domain 2"/>
    <property type="match status" value="1"/>
</dbReference>
<dbReference type="AlphaFoldDB" id="A0A850R684"/>
<dbReference type="PROSITE" id="PS01131">
    <property type="entry name" value="RRNA_A_DIMETH"/>
    <property type="match status" value="1"/>
</dbReference>
<evidence type="ECO:0000313" key="11">
    <source>
        <dbReference type="EMBL" id="NVY96347.1"/>
    </source>
</evidence>
<evidence type="ECO:0000256" key="1">
    <source>
        <dbReference type="ARBA" id="ARBA00022490"/>
    </source>
</evidence>
<keyword evidence="3 8" id="KW-0489">Methyltransferase</keyword>
<evidence type="ECO:0000256" key="8">
    <source>
        <dbReference type="HAMAP-Rule" id="MF_00607"/>
    </source>
</evidence>
<dbReference type="FunFam" id="3.40.50.150:FF:000023">
    <property type="entry name" value="Ribosomal RNA small subunit methyltransferase A"/>
    <property type="match status" value="1"/>
</dbReference>
<keyword evidence="6 8" id="KW-0694">RNA-binding</keyword>
<proteinExistence type="inferred from homology"/>
<dbReference type="HAMAP" id="MF_00607">
    <property type="entry name" value="16SrRNA_methyltr_A"/>
    <property type="match status" value="1"/>
</dbReference>
<feature type="binding site" evidence="8 9">
    <location>
        <position position="59"/>
    </location>
    <ligand>
        <name>S-adenosyl-L-methionine</name>
        <dbReference type="ChEBI" id="CHEBI:59789"/>
    </ligand>
</feature>
<name>A0A850R684_9LACO</name>
<feature type="domain" description="Ribosomal RNA adenine methylase transferase N-terminal" evidence="10">
    <location>
        <begin position="39"/>
        <end position="215"/>
    </location>
</feature>
<protein>
    <recommendedName>
        <fullName evidence="8">Ribosomal RNA small subunit methyltransferase A</fullName>
        <ecNumber evidence="8">2.1.1.182</ecNumber>
    </recommendedName>
    <alternativeName>
        <fullName evidence="8">16S rRNA (adenine(1518)-N(6)/adenine(1519)-N(6))-dimethyltransferase</fullName>
    </alternativeName>
    <alternativeName>
        <fullName evidence="8">16S rRNA dimethyladenosine transferase</fullName>
    </alternativeName>
    <alternativeName>
        <fullName evidence="8">16S rRNA dimethylase</fullName>
    </alternativeName>
    <alternativeName>
        <fullName evidence="8">S-adenosylmethionine-6-N', N'-adenosyl(rRNA) dimethyltransferase</fullName>
    </alternativeName>
</protein>
<dbReference type="InterPro" id="IPR001737">
    <property type="entry name" value="KsgA/Erm"/>
</dbReference>
<dbReference type="Gene3D" id="3.40.50.150">
    <property type="entry name" value="Vaccinia Virus protein VP39"/>
    <property type="match status" value="1"/>
</dbReference>
<dbReference type="GO" id="GO:0005829">
    <property type="term" value="C:cytosol"/>
    <property type="evidence" value="ECO:0007669"/>
    <property type="project" value="TreeGrafter"/>
</dbReference>